<dbReference type="EMBL" id="JBBPBN010000014">
    <property type="protein sequence ID" value="KAK9024931.1"/>
    <property type="molecule type" value="Genomic_DNA"/>
</dbReference>
<evidence type="ECO:0000313" key="1">
    <source>
        <dbReference type="EMBL" id="KAK9024931.1"/>
    </source>
</evidence>
<keyword evidence="2" id="KW-1185">Reference proteome</keyword>
<dbReference type="Proteomes" id="UP001396334">
    <property type="component" value="Unassembled WGS sequence"/>
</dbReference>
<organism evidence="1 2">
    <name type="scientific">Hibiscus sabdariffa</name>
    <name type="common">roselle</name>
    <dbReference type="NCBI Taxonomy" id="183260"/>
    <lineage>
        <taxon>Eukaryota</taxon>
        <taxon>Viridiplantae</taxon>
        <taxon>Streptophyta</taxon>
        <taxon>Embryophyta</taxon>
        <taxon>Tracheophyta</taxon>
        <taxon>Spermatophyta</taxon>
        <taxon>Magnoliopsida</taxon>
        <taxon>eudicotyledons</taxon>
        <taxon>Gunneridae</taxon>
        <taxon>Pentapetalae</taxon>
        <taxon>rosids</taxon>
        <taxon>malvids</taxon>
        <taxon>Malvales</taxon>
        <taxon>Malvaceae</taxon>
        <taxon>Malvoideae</taxon>
        <taxon>Hibiscus</taxon>
    </lineage>
</organism>
<comment type="caution">
    <text evidence="1">The sequence shown here is derived from an EMBL/GenBank/DDBJ whole genome shotgun (WGS) entry which is preliminary data.</text>
</comment>
<gene>
    <name evidence="1" type="ORF">V6N11_064837</name>
</gene>
<protein>
    <submittedName>
        <fullName evidence="1">Uncharacterized protein</fullName>
    </submittedName>
</protein>
<accession>A0ABR2SI56</accession>
<evidence type="ECO:0000313" key="2">
    <source>
        <dbReference type="Proteomes" id="UP001396334"/>
    </source>
</evidence>
<sequence length="76" mass="8289">MSKSNASRISRGARAISESSCKVTFEAKEFSRGASAAPPYQEAIELVIEKVNNRVIDGRIISVPKARFPKPSPNEL</sequence>
<name>A0ABR2SI56_9ROSI</name>
<proteinExistence type="predicted"/>
<reference evidence="1 2" key="1">
    <citation type="journal article" date="2024" name="G3 (Bethesda)">
        <title>Genome assembly of Hibiscus sabdariffa L. provides insights into metabolisms of medicinal natural products.</title>
        <authorList>
            <person name="Kim T."/>
        </authorList>
    </citation>
    <scope>NUCLEOTIDE SEQUENCE [LARGE SCALE GENOMIC DNA]</scope>
    <source>
        <strain evidence="1">TK-2024</strain>
        <tissue evidence="1">Old leaves</tissue>
    </source>
</reference>